<accession>A0A6J5GQ56</accession>
<dbReference type="Proteomes" id="UP000494252">
    <property type="component" value="Unassembled WGS sequence"/>
</dbReference>
<gene>
    <name evidence="1" type="ORF">LMG27177_05408</name>
</gene>
<dbReference type="EMBL" id="CADIKI010000018">
    <property type="protein sequence ID" value="CAB3803203.1"/>
    <property type="molecule type" value="Genomic_DNA"/>
</dbReference>
<protein>
    <submittedName>
        <fullName evidence="1">Uncharacterized protein</fullName>
    </submittedName>
</protein>
<keyword evidence="2" id="KW-1185">Reference proteome</keyword>
<reference evidence="1 2" key="1">
    <citation type="submission" date="2020-04" db="EMBL/GenBank/DDBJ databases">
        <authorList>
            <person name="De Canck E."/>
        </authorList>
    </citation>
    <scope>NUCLEOTIDE SEQUENCE [LARGE SCALE GENOMIC DNA]</scope>
    <source>
        <strain evidence="1 2">LMG 27177</strain>
    </source>
</reference>
<organism evidence="1 2">
    <name type="scientific">Paraburkholderia fynbosensis</name>
    <dbReference type="NCBI Taxonomy" id="1200993"/>
    <lineage>
        <taxon>Bacteria</taxon>
        <taxon>Pseudomonadati</taxon>
        <taxon>Pseudomonadota</taxon>
        <taxon>Betaproteobacteria</taxon>
        <taxon>Burkholderiales</taxon>
        <taxon>Burkholderiaceae</taxon>
        <taxon>Paraburkholderia</taxon>
    </lineage>
</organism>
<sequence length="87" mass="10009">MRAVPFRWQVSTVSRQISEPPRREHALREADRMVDQAFVVSAPGVRDARDGQAVLVLFLSEHDAVAFLRQHLARYFQPCLAVVVWHD</sequence>
<evidence type="ECO:0000313" key="1">
    <source>
        <dbReference type="EMBL" id="CAB3803203.1"/>
    </source>
</evidence>
<proteinExistence type="predicted"/>
<evidence type="ECO:0000313" key="2">
    <source>
        <dbReference type="Proteomes" id="UP000494252"/>
    </source>
</evidence>
<name>A0A6J5GQ56_9BURK</name>
<dbReference type="AlphaFoldDB" id="A0A6J5GQ56"/>